<keyword evidence="2" id="KW-0472">Membrane</keyword>
<dbReference type="Proteomes" id="UP000501316">
    <property type="component" value="Chromosome"/>
</dbReference>
<accession>A0A859DSM5</accession>
<dbReference type="EMBL" id="CP046051">
    <property type="protein sequence ID" value="QKN23011.1"/>
    <property type="molecule type" value="Genomic_DNA"/>
</dbReference>
<dbReference type="RefSeq" id="WP_086034824.1">
    <property type="nucleotide sequence ID" value="NZ_CP046051.1"/>
</dbReference>
<evidence type="ECO:0000313" key="6">
    <source>
        <dbReference type="Proteomes" id="UP000509623"/>
    </source>
</evidence>
<protein>
    <recommendedName>
        <fullName evidence="7">YcxB-like protein domain-containing protein</fullName>
    </recommendedName>
</protein>
<evidence type="ECO:0008006" key="7">
    <source>
        <dbReference type="Google" id="ProtNLM"/>
    </source>
</evidence>
<reference evidence="4" key="3">
    <citation type="journal article" date="2022" name="Int. J. Syst. Evol. Microbiol.">
        <title>Caproicibacterium lactatifermentans sp. nov., isolated from pit clay used for the production of Chinese strong aroma-type liquor.</title>
        <authorList>
            <person name="Wang H."/>
            <person name="Gu Y."/>
            <person name="Zhao D."/>
            <person name="Qiao Z."/>
            <person name="Zheng J."/>
            <person name="Gao J."/>
            <person name="Ren C."/>
            <person name="Xu Y."/>
        </authorList>
    </citation>
    <scope>NUCLEOTIDE SEQUENCE</scope>
    <source>
        <strain evidence="4">JNU-WLY1368</strain>
    </source>
</reference>
<feature type="compositionally biased region" description="Basic and acidic residues" evidence="1">
    <location>
        <begin position="1"/>
        <end position="11"/>
    </location>
</feature>
<evidence type="ECO:0000256" key="1">
    <source>
        <dbReference type="SAM" id="MobiDB-lite"/>
    </source>
</evidence>
<organism evidence="3 5">
    <name type="scientific">Caproicibacterium lactatifermentans</name>
    <dbReference type="NCBI Taxonomy" id="2666138"/>
    <lineage>
        <taxon>Bacteria</taxon>
        <taxon>Bacillati</taxon>
        <taxon>Bacillota</taxon>
        <taxon>Clostridia</taxon>
        <taxon>Eubacteriales</taxon>
        <taxon>Oscillospiraceae</taxon>
        <taxon>Caproicibacterium</taxon>
    </lineage>
</organism>
<dbReference type="Proteomes" id="UP000509623">
    <property type="component" value="Chromosome"/>
</dbReference>
<dbReference type="AlphaFoldDB" id="A0A859DSM5"/>
<feature type="transmembrane region" description="Helical" evidence="2">
    <location>
        <begin position="77"/>
        <end position="95"/>
    </location>
</feature>
<feature type="transmembrane region" description="Helical" evidence="2">
    <location>
        <begin position="101"/>
        <end position="122"/>
    </location>
</feature>
<evidence type="ECO:0000313" key="5">
    <source>
        <dbReference type="Proteomes" id="UP000501316"/>
    </source>
</evidence>
<dbReference type="KEGG" id="clf:GJQ69_00050"/>
<proteinExistence type="predicted"/>
<dbReference type="EMBL" id="CP046161">
    <property type="protein sequence ID" value="QKO30383.1"/>
    <property type="molecule type" value="Genomic_DNA"/>
</dbReference>
<evidence type="ECO:0000313" key="4">
    <source>
        <dbReference type="EMBL" id="QKO30383.1"/>
    </source>
</evidence>
<keyword evidence="2" id="KW-0812">Transmembrane</keyword>
<keyword evidence="6" id="KW-1185">Reference proteome</keyword>
<keyword evidence="2" id="KW-1133">Transmembrane helix</keyword>
<evidence type="ECO:0000313" key="3">
    <source>
        <dbReference type="EMBL" id="QKN23011.1"/>
    </source>
</evidence>
<reference evidence="5 6" key="1">
    <citation type="submission" date="2019-11" db="EMBL/GenBank/DDBJ databases">
        <authorList>
            <person name="Ren C."/>
            <person name="Wang H."/>
            <person name="Xu Y."/>
        </authorList>
    </citation>
    <scope>NUCLEOTIDE SEQUENCE [LARGE SCALE GENOMIC DNA]</scope>
    <source>
        <strain evidence="6">JNU-WLY1368</strain>
        <strain evidence="3 5">LBM 19010</strain>
    </source>
</reference>
<reference evidence="4" key="2">
    <citation type="journal article" date="2021" name="Appl. Environ. Microbiol.">
        <title>Adaptability of a Caproate-Producing Bacterium Contributes to Its Dominance in an Anaerobic Fermentation System.</title>
        <authorList>
            <person name="Wang H."/>
            <person name="Gu Y."/>
            <person name="Zhou W."/>
            <person name="Zhao D."/>
            <person name="Qiao Z."/>
            <person name="Zheng J."/>
            <person name="Gao J."/>
            <person name="Chen X."/>
            <person name="Ren C."/>
            <person name="Xu Y."/>
        </authorList>
    </citation>
    <scope>NUCLEOTIDE SEQUENCE</scope>
    <source>
        <strain evidence="4">JNU-WLY1368</strain>
    </source>
</reference>
<evidence type="ECO:0000256" key="2">
    <source>
        <dbReference type="SAM" id="Phobius"/>
    </source>
</evidence>
<name>A0A859DSM5_9FIRM</name>
<feature type="region of interest" description="Disordered" evidence="1">
    <location>
        <begin position="1"/>
        <end position="30"/>
    </location>
</feature>
<gene>
    <name evidence="3" type="ORF">GJQ69_00050</name>
    <name evidence="4" type="ORF">GKP14_04730</name>
</gene>
<sequence length="220" mass="24765">MSEKQIEEEAVKPPQPEQQDADDDGIRWDGSEARMVPDEDAQAYEEKMTAVRIRYKLTKEELCRALLREGMNRSKRFLLCGISIVSFVAAAAFLAEFSLRSLPAMLLFVVMFLVVGIFSAVFPRFAIRRFVQKNYDCQEYVLNIYPDVIEGTYGNEKISIPLDGSACSMLYKGLALLQYSEKSGSGPKKHLLVIPLRSVEPGVLADVEAMLCVGTRRVRK</sequence>